<sequence>MHQTAGWMALLQTGLHIIFVSQNTQIQWKKMGHREGIIASSALAVMLLLLLPSFRKHMYEVFIKLHYSLSVCTLVFLWLHILRVTTATVTQPTFSLICLEVATGLLIITTLVQLGRVVYFNLPLERPPTIVAVYHMNERRESEEQMGTDPSTESKSESPIKIRVDMPRGWALKPGQTVYLYVRTMNPWSITQGHPFSVVWWHEEPRLPTDPSNDEELGRELSILGRSGTASAESIMEPMTERPFTFWLLIQPRWGLTKHLAAYGSSTKLRAIVDGPYGGNYDLKEYGHVIMFAQGIGIAAQIPYIRYLLYGSLRGELPVRRISLIWETHSCNLATVSPWMRHLLMEDFDNYTKTLMLNIKLYIPDVMNNEQYGRRVRSFAHRVNIKEVLPKELQHDRGKILITGPLILETFYAVQNNATEGHKAKAALQQISAINAQIRRGNSESNLQIELGVIDIDIFTYAWSGPGLGYYLYDFCRLQHYPVEWARQPPQLHCVYRPYKSRYWDDCNWHTPKLLFSFVWQLRKARETPEIIDDQETIIIQHGLTFNRLVVKLHSLHGNIDSMVGLIQTDDILQYLKDLANSLNSEDRLGYEKIRDDLRKTCILHGYPCLWIPGTYSQETASKEKPLTLGIFAGLT</sequence>
<feature type="transmembrane region" description="Helical" evidence="2">
    <location>
        <begin position="61"/>
        <end position="82"/>
    </location>
</feature>
<dbReference type="Proteomes" id="UP000286921">
    <property type="component" value="Unassembled WGS sequence"/>
</dbReference>
<keyword evidence="2" id="KW-0472">Membrane</keyword>
<dbReference type="Pfam" id="PF08022">
    <property type="entry name" value="FAD_binding_8"/>
    <property type="match status" value="1"/>
</dbReference>
<evidence type="ECO:0000259" key="3">
    <source>
        <dbReference type="Pfam" id="PF08022"/>
    </source>
</evidence>
<dbReference type="GO" id="GO:0000293">
    <property type="term" value="F:ferric-chelate reductase activity"/>
    <property type="evidence" value="ECO:0007669"/>
    <property type="project" value="TreeGrafter"/>
</dbReference>
<reference evidence="4 5" key="1">
    <citation type="submission" date="2016-09" db="EMBL/GenBank/DDBJ databases">
        <title>Aspergillus awamori IFM 58123T.</title>
        <authorList>
            <person name="Kusuya Y."/>
            <person name="Shimizu M."/>
            <person name="Takahashi H."/>
            <person name="Yaguchi T."/>
        </authorList>
    </citation>
    <scope>NUCLEOTIDE SEQUENCE [LARGE SCALE GENOMIC DNA]</scope>
    <source>
        <strain evidence="4 5">IFM 58123</strain>
    </source>
</reference>
<dbReference type="AlphaFoldDB" id="A0A401KRC0"/>
<dbReference type="SUPFAM" id="SSF52343">
    <property type="entry name" value="Ferredoxin reductase-like, C-terminal NADP-linked domain"/>
    <property type="match status" value="1"/>
</dbReference>
<dbReference type="GO" id="GO:0006826">
    <property type="term" value="P:iron ion transport"/>
    <property type="evidence" value="ECO:0007669"/>
    <property type="project" value="TreeGrafter"/>
</dbReference>
<protein>
    <submittedName>
        <fullName evidence="4">Ferric/cupric reductase transmembrane component 2</fullName>
    </submittedName>
</protein>
<accession>A0A401KRC0</accession>
<evidence type="ECO:0000256" key="2">
    <source>
        <dbReference type="SAM" id="Phobius"/>
    </source>
</evidence>
<dbReference type="STRING" id="105351.A0A401KRC0"/>
<feature type="transmembrane region" description="Helical" evidence="2">
    <location>
        <begin position="94"/>
        <end position="119"/>
    </location>
</feature>
<gene>
    <name evidence="4" type="ORF">AAWM_04652</name>
</gene>
<name>A0A401KRC0_ASPAW</name>
<proteinExistence type="predicted"/>
<comment type="caution">
    <text evidence="4">The sequence shown here is derived from an EMBL/GenBank/DDBJ whole genome shotgun (WGS) entry which is preliminary data.</text>
</comment>
<keyword evidence="5" id="KW-1185">Reference proteome</keyword>
<dbReference type="EMBL" id="BDHI01000008">
    <property type="protein sequence ID" value="GCB21767.1"/>
    <property type="molecule type" value="Genomic_DNA"/>
</dbReference>
<evidence type="ECO:0000313" key="5">
    <source>
        <dbReference type="Proteomes" id="UP000286921"/>
    </source>
</evidence>
<dbReference type="InterPro" id="IPR039261">
    <property type="entry name" value="FNR_nucleotide-bd"/>
</dbReference>
<evidence type="ECO:0000313" key="4">
    <source>
        <dbReference type="EMBL" id="GCB21767.1"/>
    </source>
</evidence>
<dbReference type="PANTHER" id="PTHR32361">
    <property type="entry name" value="FERRIC/CUPRIC REDUCTASE TRANSMEMBRANE COMPONENT"/>
    <property type="match status" value="1"/>
</dbReference>
<dbReference type="InterPro" id="IPR051410">
    <property type="entry name" value="Ferric/Cupric_Reductase"/>
</dbReference>
<organism evidence="4 5">
    <name type="scientific">Aspergillus awamori</name>
    <name type="common">Black koji mold</name>
    <dbReference type="NCBI Taxonomy" id="105351"/>
    <lineage>
        <taxon>Eukaryota</taxon>
        <taxon>Fungi</taxon>
        <taxon>Dikarya</taxon>
        <taxon>Ascomycota</taxon>
        <taxon>Pezizomycotina</taxon>
        <taxon>Eurotiomycetes</taxon>
        <taxon>Eurotiomycetidae</taxon>
        <taxon>Eurotiales</taxon>
        <taxon>Aspergillaceae</taxon>
        <taxon>Aspergillus</taxon>
    </lineage>
</organism>
<dbReference type="CDD" id="cd06186">
    <property type="entry name" value="NOX_Duox_like_FAD_NADP"/>
    <property type="match status" value="1"/>
</dbReference>
<dbReference type="GO" id="GO:0015677">
    <property type="term" value="P:copper ion import"/>
    <property type="evidence" value="ECO:0007669"/>
    <property type="project" value="TreeGrafter"/>
</dbReference>
<feature type="domain" description="FAD-binding 8" evidence="3">
    <location>
        <begin position="159"/>
        <end position="278"/>
    </location>
</feature>
<dbReference type="InterPro" id="IPR013112">
    <property type="entry name" value="FAD-bd_8"/>
</dbReference>
<dbReference type="GO" id="GO:0005886">
    <property type="term" value="C:plasma membrane"/>
    <property type="evidence" value="ECO:0007669"/>
    <property type="project" value="TreeGrafter"/>
</dbReference>
<keyword evidence="1" id="KW-0813">Transport</keyword>
<feature type="transmembrane region" description="Helical" evidence="2">
    <location>
        <begin position="36"/>
        <end position="55"/>
    </location>
</feature>
<dbReference type="GO" id="GO:0006879">
    <property type="term" value="P:intracellular iron ion homeostasis"/>
    <property type="evidence" value="ECO:0007669"/>
    <property type="project" value="TreeGrafter"/>
</dbReference>
<dbReference type="PANTHER" id="PTHR32361:SF26">
    <property type="entry name" value="FAD-BINDING 8 DOMAIN-CONTAINING PROTEIN-RELATED"/>
    <property type="match status" value="1"/>
</dbReference>
<keyword evidence="2" id="KW-1133">Transmembrane helix</keyword>
<dbReference type="Gene3D" id="3.40.50.80">
    <property type="entry name" value="Nucleotide-binding domain of ferredoxin-NADP reductase (FNR) module"/>
    <property type="match status" value="1"/>
</dbReference>
<keyword evidence="2 4" id="KW-0812">Transmembrane</keyword>
<evidence type="ECO:0000256" key="1">
    <source>
        <dbReference type="ARBA" id="ARBA00022448"/>
    </source>
</evidence>